<dbReference type="PANTHER" id="PTHR47505">
    <property type="entry name" value="DNA UTILIZATION PROTEIN YHGH"/>
    <property type="match status" value="1"/>
</dbReference>
<dbReference type="AlphaFoldDB" id="A0A8X8IAD3"/>
<organism evidence="2 3">
    <name type="scientific">Caldalkalibacillus thermarum (strain TA2.A1)</name>
    <dbReference type="NCBI Taxonomy" id="986075"/>
    <lineage>
        <taxon>Bacteria</taxon>
        <taxon>Bacillati</taxon>
        <taxon>Bacillota</taxon>
        <taxon>Bacilli</taxon>
        <taxon>Bacillales</taxon>
        <taxon>Bacillaceae</taxon>
        <taxon>Caldalkalibacillus</taxon>
    </lineage>
</organism>
<gene>
    <name evidence="2" type="ORF">HUR95_00575</name>
</gene>
<dbReference type="CDD" id="cd06223">
    <property type="entry name" value="PRTases_typeI"/>
    <property type="match status" value="1"/>
</dbReference>
<proteinExistence type="inferred from homology"/>
<reference evidence="2 3" key="1">
    <citation type="journal article" date="2020" name="Extremophiles">
        <title>Genomic analysis of Caldalkalibacillus thermarum TA2.A1 reveals aerobic alkaliphilic metabolism and evolutionary hallmarks linking alkaliphilic bacteria and plant life.</title>
        <authorList>
            <person name="de Jong S.I."/>
            <person name="van den Broek M.A."/>
            <person name="Merkel A.Y."/>
            <person name="de la Torre Cortes P."/>
            <person name="Kalamorz F."/>
            <person name="Cook G.M."/>
            <person name="van Loosdrecht M.C.M."/>
            <person name="McMillan D.G.G."/>
        </authorList>
    </citation>
    <scope>NUCLEOTIDE SEQUENCE [LARGE SCALE GENOMIC DNA]</scope>
    <source>
        <strain evidence="2 3">TA2.A1</strain>
    </source>
</reference>
<dbReference type="Gene3D" id="3.40.50.2020">
    <property type="match status" value="1"/>
</dbReference>
<evidence type="ECO:0000256" key="1">
    <source>
        <dbReference type="ARBA" id="ARBA00008007"/>
    </source>
</evidence>
<keyword evidence="3" id="KW-1185">Reference proteome</keyword>
<sequence>MPKRCLVCQHERPHVFSWTALLSLAPFRRDLLPPLHEWLCAACEAEADWIGTGCIRCFRPLEHMDQRYVKETEQGLLCYDCQRWLEWENKRGASPVLDWNRSVLRYNAWTQELIARYKFRGDERLKYFFAAVIREHARQQGIDTGQIDLVTAIPLSSGRLSERGFNQSGLIARLVAETWQRPYRSDLLQRQGAEEKQSKKGKQARMEKILTMFLNNPACQADIINKRIMVIDDIYTTGATVHAAALALKRGGAKQVFSYTVAR</sequence>
<dbReference type="InterPro" id="IPR051910">
    <property type="entry name" value="ComF/GntX_DNA_util-trans"/>
</dbReference>
<dbReference type="InterPro" id="IPR000836">
    <property type="entry name" value="PRTase_dom"/>
</dbReference>
<evidence type="ECO:0000313" key="2">
    <source>
        <dbReference type="EMBL" id="QZT33971.1"/>
    </source>
</evidence>
<name>A0A8X8IAD3_CALTT</name>
<dbReference type="KEGG" id="cthu:HUR95_00575"/>
<dbReference type="PANTHER" id="PTHR47505:SF1">
    <property type="entry name" value="DNA UTILIZATION PROTEIN YHGH"/>
    <property type="match status" value="1"/>
</dbReference>
<dbReference type="Proteomes" id="UP000825179">
    <property type="component" value="Chromosome"/>
</dbReference>
<dbReference type="SUPFAM" id="SSF53271">
    <property type="entry name" value="PRTase-like"/>
    <property type="match status" value="1"/>
</dbReference>
<accession>A0A8X8IAD3</accession>
<evidence type="ECO:0000313" key="3">
    <source>
        <dbReference type="Proteomes" id="UP000825179"/>
    </source>
</evidence>
<dbReference type="EMBL" id="CP082237">
    <property type="protein sequence ID" value="QZT33971.1"/>
    <property type="molecule type" value="Genomic_DNA"/>
</dbReference>
<comment type="similarity">
    <text evidence="1">Belongs to the ComF/GntX family.</text>
</comment>
<dbReference type="RefSeq" id="WP_222822838.1">
    <property type="nucleotide sequence ID" value="NZ_CP082237.1"/>
</dbReference>
<protein>
    <recommendedName>
        <fullName evidence="4">Phosphoribosyltransferase</fullName>
    </recommendedName>
</protein>
<evidence type="ECO:0008006" key="4">
    <source>
        <dbReference type="Google" id="ProtNLM"/>
    </source>
</evidence>
<dbReference type="InterPro" id="IPR029057">
    <property type="entry name" value="PRTase-like"/>
</dbReference>